<dbReference type="OrthoDB" id="118635at2"/>
<dbReference type="InterPro" id="IPR034660">
    <property type="entry name" value="DinB/YfiT-like"/>
</dbReference>
<dbReference type="AlphaFoldDB" id="A0A4R6U8N9"/>
<comment type="caution">
    <text evidence="4">The sequence shown here is derived from an EMBL/GenBank/DDBJ whole genome shotgun (WGS) entry which is preliminary data.</text>
</comment>
<dbReference type="Gene3D" id="1.20.120.450">
    <property type="entry name" value="dinb family like domain"/>
    <property type="match status" value="1"/>
</dbReference>
<feature type="binding site" evidence="3">
    <location>
        <position position="53"/>
    </location>
    <ligand>
        <name>a divalent metal cation</name>
        <dbReference type="ChEBI" id="CHEBI:60240"/>
    </ligand>
</feature>
<dbReference type="GO" id="GO:0046872">
    <property type="term" value="F:metal ion binding"/>
    <property type="evidence" value="ECO:0007669"/>
    <property type="project" value="UniProtKB-KW"/>
</dbReference>
<evidence type="ECO:0000313" key="4">
    <source>
        <dbReference type="EMBL" id="TDQ41159.1"/>
    </source>
</evidence>
<sequence length="173" mass="20515">MERMSVKLFKDQYAWIRMTRENTFRCCELVQDEEYRQELNGFGWASIRDLHVHVAECYQNWLAVFGLKEAMTIVTPEDVENVNDMRRVFSTIDSLVARFLEEFDGQNETHICGKVPWQKEEESLSVLWLYTHTTTHEFHHKGQIVSMIRQLGYTPIDTDLLIPDDVETYFSKK</sequence>
<dbReference type="InterPro" id="IPR007837">
    <property type="entry name" value="DinB"/>
</dbReference>
<dbReference type="PANTHER" id="PTHR37302">
    <property type="entry name" value="SLR1116 PROTEIN"/>
    <property type="match status" value="1"/>
</dbReference>
<proteinExistence type="inferred from homology"/>
<gene>
    <name evidence="4" type="ORF">EV213_104157</name>
</gene>
<comment type="similarity">
    <text evidence="1">Belongs to the DinB family.</text>
</comment>
<keyword evidence="2 3" id="KW-0479">Metal-binding</keyword>
<dbReference type="EMBL" id="SNYJ01000004">
    <property type="protein sequence ID" value="TDQ41159.1"/>
    <property type="molecule type" value="Genomic_DNA"/>
</dbReference>
<dbReference type="PANTHER" id="PTHR37302:SF3">
    <property type="entry name" value="DAMAGE-INDUCIBLE PROTEIN DINB"/>
    <property type="match status" value="1"/>
</dbReference>
<feature type="binding site" evidence="3">
    <location>
        <position position="140"/>
    </location>
    <ligand>
        <name>a divalent metal cation</name>
        <dbReference type="ChEBI" id="CHEBI:60240"/>
    </ligand>
</feature>
<accession>A0A4R6U8N9</accession>
<keyword evidence="5" id="KW-1185">Reference proteome</keyword>
<feature type="binding site" evidence="3">
    <location>
        <position position="136"/>
    </location>
    <ligand>
        <name>a divalent metal cation</name>
        <dbReference type="ChEBI" id="CHEBI:60240"/>
    </ligand>
</feature>
<organism evidence="4 5">
    <name type="scientific">Aureibacillus halotolerans</name>
    <dbReference type="NCBI Taxonomy" id="1508390"/>
    <lineage>
        <taxon>Bacteria</taxon>
        <taxon>Bacillati</taxon>
        <taxon>Bacillota</taxon>
        <taxon>Bacilli</taxon>
        <taxon>Bacillales</taxon>
        <taxon>Bacillaceae</taxon>
        <taxon>Aureibacillus</taxon>
    </lineage>
</organism>
<name>A0A4R6U8N9_9BACI</name>
<dbReference type="Pfam" id="PF05163">
    <property type="entry name" value="DinB"/>
    <property type="match status" value="1"/>
</dbReference>
<evidence type="ECO:0000256" key="2">
    <source>
        <dbReference type="ARBA" id="ARBA00022723"/>
    </source>
</evidence>
<dbReference type="Proteomes" id="UP000295632">
    <property type="component" value="Unassembled WGS sequence"/>
</dbReference>
<evidence type="ECO:0000256" key="1">
    <source>
        <dbReference type="ARBA" id="ARBA00008635"/>
    </source>
</evidence>
<reference evidence="4 5" key="1">
    <citation type="submission" date="2019-03" db="EMBL/GenBank/DDBJ databases">
        <title>Genomic Encyclopedia of Type Strains, Phase IV (KMG-IV): sequencing the most valuable type-strain genomes for metagenomic binning, comparative biology and taxonomic classification.</title>
        <authorList>
            <person name="Goeker M."/>
        </authorList>
    </citation>
    <scope>NUCLEOTIDE SEQUENCE [LARGE SCALE GENOMIC DNA]</scope>
    <source>
        <strain evidence="4 5">DSM 28697</strain>
    </source>
</reference>
<evidence type="ECO:0000313" key="5">
    <source>
        <dbReference type="Proteomes" id="UP000295632"/>
    </source>
</evidence>
<protein>
    <submittedName>
        <fullName evidence="4">Putative damage-inducible protein DinB</fullName>
    </submittedName>
</protein>
<dbReference type="SUPFAM" id="SSF109854">
    <property type="entry name" value="DinB/YfiT-like putative metalloenzymes"/>
    <property type="match status" value="1"/>
</dbReference>
<evidence type="ECO:0000256" key="3">
    <source>
        <dbReference type="PIRSR" id="PIRSR607837-1"/>
    </source>
</evidence>